<dbReference type="AlphaFoldDB" id="A0A1Y2GVF6"/>
<protein>
    <recommendedName>
        <fullName evidence="4">Secreted protein</fullName>
    </recommendedName>
</protein>
<dbReference type="Proteomes" id="UP000193648">
    <property type="component" value="Unassembled WGS sequence"/>
</dbReference>
<keyword evidence="1" id="KW-0732">Signal</keyword>
<accession>A0A1Y2GVF6</accession>
<dbReference type="EMBL" id="MCFF01000009">
    <property type="protein sequence ID" value="ORZ23682.1"/>
    <property type="molecule type" value="Genomic_DNA"/>
</dbReference>
<evidence type="ECO:0000256" key="1">
    <source>
        <dbReference type="SAM" id="SignalP"/>
    </source>
</evidence>
<dbReference type="OrthoDB" id="2318892at2759"/>
<evidence type="ECO:0008006" key="4">
    <source>
        <dbReference type="Google" id="ProtNLM"/>
    </source>
</evidence>
<proteinExistence type="predicted"/>
<feature type="chain" id="PRO_5012124175" description="Secreted protein" evidence="1">
    <location>
        <begin position="28"/>
        <end position="174"/>
    </location>
</feature>
<dbReference type="RefSeq" id="XP_021883496.1">
    <property type="nucleotide sequence ID" value="XM_022023387.1"/>
</dbReference>
<evidence type="ECO:0000313" key="3">
    <source>
        <dbReference type="Proteomes" id="UP000193648"/>
    </source>
</evidence>
<dbReference type="GeneID" id="33565231"/>
<sequence>MTISKQMLHHLALLLLGVLLRPIYVHASFAYCVGIVSYPTKAVVGFQLWNDNGDMAAQYRTVYFASKTTMKNNGWTLNLKFTEVDSWDYATELGEISVSHNVYGHIGVVPYKTTCRDMRKDKPVIYYGCYENMPYSYCSINPIRQKEFCRTRLSLGSDGSECVSLEEQRLNSTV</sequence>
<name>A0A1Y2GVF6_9FUNG</name>
<feature type="signal peptide" evidence="1">
    <location>
        <begin position="1"/>
        <end position="27"/>
    </location>
</feature>
<gene>
    <name evidence="2" type="ORF">BCR41DRAFT_348932</name>
</gene>
<reference evidence="2 3" key="1">
    <citation type="submission" date="2016-07" db="EMBL/GenBank/DDBJ databases">
        <title>Pervasive Adenine N6-methylation of Active Genes in Fungi.</title>
        <authorList>
            <consortium name="DOE Joint Genome Institute"/>
            <person name="Mondo S.J."/>
            <person name="Dannebaum R.O."/>
            <person name="Kuo R.C."/>
            <person name="Labutti K."/>
            <person name="Haridas S."/>
            <person name="Kuo A."/>
            <person name="Salamov A."/>
            <person name="Ahrendt S.R."/>
            <person name="Lipzen A."/>
            <person name="Sullivan W."/>
            <person name="Andreopoulos W.B."/>
            <person name="Clum A."/>
            <person name="Lindquist E."/>
            <person name="Daum C."/>
            <person name="Ramamoorthy G.K."/>
            <person name="Gryganskyi A."/>
            <person name="Culley D."/>
            <person name="Magnuson J.K."/>
            <person name="James T.Y."/>
            <person name="O'Malley M.A."/>
            <person name="Stajich J.E."/>
            <person name="Spatafora J.W."/>
            <person name="Visel A."/>
            <person name="Grigoriev I.V."/>
        </authorList>
    </citation>
    <scope>NUCLEOTIDE SEQUENCE [LARGE SCALE GENOMIC DNA]</scope>
    <source>
        <strain evidence="2 3">NRRL 3116</strain>
    </source>
</reference>
<dbReference type="InParanoid" id="A0A1Y2GVF6"/>
<feature type="non-terminal residue" evidence="2">
    <location>
        <position position="174"/>
    </location>
</feature>
<evidence type="ECO:0000313" key="2">
    <source>
        <dbReference type="EMBL" id="ORZ23682.1"/>
    </source>
</evidence>
<organism evidence="2 3">
    <name type="scientific">Lobosporangium transversale</name>
    <dbReference type="NCBI Taxonomy" id="64571"/>
    <lineage>
        <taxon>Eukaryota</taxon>
        <taxon>Fungi</taxon>
        <taxon>Fungi incertae sedis</taxon>
        <taxon>Mucoromycota</taxon>
        <taxon>Mortierellomycotina</taxon>
        <taxon>Mortierellomycetes</taxon>
        <taxon>Mortierellales</taxon>
        <taxon>Mortierellaceae</taxon>
        <taxon>Lobosporangium</taxon>
    </lineage>
</organism>
<keyword evidence="3" id="KW-1185">Reference proteome</keyword>
<comment type="caution">
    <text evidence="2">The sequence shown here is derived from an EMBL/GenBank/DDBJ whole genome shotgun (WGS) entry which is preliminary data.</text>
</comment>